<dbReference type="SMART" id="SM00028">
    <property type="entry name" value="TPR"/>
    <property type="match status" value="5"/>
</dbReference>
<dbReference type="PANTHER" id="PTHR10098:SF112">
    <property type="entry name" value="SLR0380 PROTEIN"/>
    <property type="match status" value="1"/>
</dbReference>
<dbReference type="PANTHER" id="PTHR10098">
    <property type="entry name" value="RAPSYN-RELATED"/>
    <property type="match status" value="1"/>
</dbReference>
<dbReference type="RefSeq" id="WP_137092227.1">
    <property type="nucleotide sequence ID" value="NZ_CP028923.1"/>
</dbReference>
<dbReference type="Proteomes" id="UP000298616">
    <property type="component" value="Chromosome"/>
</dbReference>
<accession>A0A4D7JWY3</accession>
<evidence type="ECO:0000259" key="3">
    <source>
        <dbReference type="Pfam" id="PF12770"/>
    </source>
</evidence>
<dbReference type="SUPFAM" id="SSF48452">
    <property type="entry name" value="TPR-like"/>
    <property type="match status" value="1"/>
</dbReference>
<keyword evidence="5" id="KW-1185">Reference proteome</keyword>
<dbReference type="PROSITE" id="PS50005">
    <property type="entry name" value="TPR"/>
    <property type="match status" value="1"/>
</dbReference>
<feature type="domain" description="CHAT" evidence="3">
    <location>
        <begin position="640"/>
        <end position="906"/>
    </location>
</feature>
<keyword evidence="1" id="KW-0802">TPR repeat</keyword>
<sequence length="941" mass="110021">MKKIFFFLLYLSFFSFEVHSQNIDEKISENFYAGYNYIYTNYDSASHYFLAALELAQESGDIETQIQILEYLIFTSGYHYELERYFVYLNINNGLLNSVNPDSLSTDLQVYRQNQLLNEGNYYYKIKEYEKSKLSFQKLYNDLSTQQTDSLNKQKGETLLSTCNFLASIYKNTGKYELSDQYYEKAIMLIRNNPDIVKNEEVSIAATKLLTAQLYVEMEKYDEANNLFDEVIKTYTKMYKDKKMFKNNLITAYDKTAGNYLKQENYKKALNYLQQSEEILIDKDPFYKKILMLYGDIYSELNEDKKAINYYEKALTKYTEYHDGKPHQDISLIHLKIAEYYLKRGEITRGIQSTEKALNTITSNTKKEYSLPDPGEVYSKRLYLDLLEIRVKLLFSDYKNNNNQKSLNLAKESANVIFKTFDLLKKEFDSKIDKQYLVNKALPIFHAIIELGHSGYTKENDYSFMELAFTAAEKSKDLILLDAIRQTRAIKYAEVPEKVINKESIFRQKILTLEKELFDERSEKKISALNSQLNEIKLKYYDYLDSLRNHYPRYYDLKFNTSVINIEKVQKELLDENSEMIYYVLTEDHIFRFTIKKEAVDFDKIVLTKDFERKVKEVYSSLTSPSVDGLTSSETNLINELSKILFPEEIEEERLTVIRDGILNYLPFEVLNKNGNEILLKDHSVSYSNSATSLYSLKNAERDKKENKILAFAPSFNYEKDGFISLIYNEEEIENISQFFPSTLYTGDEADLPNFRSHVNNYRIIHFATHASANDLYPDYSYLVFSKSDSSENTLFIKDLYNMNIDVEMATLSACQTGIGKLEKGEGMISLSKGFYYAGVRSLVNSLWKINDRSTSVIMEYFYEELEDGKTKDVALKNAKLRYLESTSDPALKHPYYWAAFVSSGNQKEINDELPWITYLFAASIFVIVISYVTRKRIIRS</sequence>
<proteinExistence type="predicted"/>
<gene>
    <name evidence="4" type="ORF">DCC35_18820</name>
</gene>
<dbReference type="OrthoDB" id="9771112at2"/>
<dbReference type="EMBL" id="CP028923">
    <property type="protein sequence ID" value="QCK16636.1"/>
    <property type="molecule type" value="Genomic_DNA"/>
</dbReference>
<protein>
    <recommendedName>
        <fullName evidence="3">CHAT domain-containing protein</fullName>
    </recommendedName>
</protein>
<dbReference type="InterPro" id="IPR011990">
    <property type="entry name" value="TPR-like_helical_dom_sf"/>
</dbReference>
<organism evidence="4 5">
    <name type="scientific">Mangrovivirga cuniculi</name>
    <dbReference type="NCBI Taxonomy" id="2715131"/>
    <lineage>
        <taxon>Bacteria</taxon>
        <taxon>Pseudomonadati</taxon>
        <taxon>Bacteroidota</taxon>
        <taxon>Cytophagia</taxon>
        <taxon>Cytophagales</taxon>
        <taxon>Mangrovivirgaceae</taxon>
        <taxon>Mangrovivirga</taxon>
    </lineage>
</organism>
<evidence type="ECO:0000313" key="4">
    <source>
        <dbReference type="EMBL" id="QCK16636.1"/>
    </source>
</evidence>
<dbReference type="Pfam" id="PF13424">
    <property type="entry name" value="TPR_12"/>
    <property type="match status" value="1"/>
</dbReference>
<dbReference type="Pfam" id="PF12770">
    <property type="entry name" value="CHAT"/>
    <property type="match status" value="1"/>
</dbReference>
<dbReference type="Pfam" id="PF13181">
    <property type="entry name" value="TPR_8"/>
    <property type="match status" value="1"/>
</dbReference>
<keyword evidence="2" id="KW-0472">Membrane</keyword>
<evidence type="ECO:0000256" key="2">
    <source>
        <dbReference type="SAM" id="Phobius"/>
    </source>
</evidence>
<evidence type="ECO:0000313" key="5">
    <source>
        <dbReference type="Proteomes" id="UP000298616"/>
    </source>
</evidence>
<reference evidence="4 5" key="1">
    <citation type="submission" date="2018-04" db="EMBL/GenBank/DDBJ databases">
        <title>Complete genome uncultured novel isolate.</title>
        <authorList>
            <person name="Merlino G."/>
        </authorList>
    </citation>
    <scope>NUCLEOTIDE SEQUENCE [LARGE SCALE GENOMIC DNA]</scope>
    <source>
        <strain evidence="5">R1DC9</strain>
    </source>
</reference>
<dbReference type="InterPro" id="IPR019734">
    <property type="entry name" value="TPR_rpt"/>
</dbReference>
<keyword evidence="2" id="KW-0812">Transmembrane</keyword>
<keyword evidence="2" id="KW-1133">Transmembrane helix</keyword>
<dbReference type="Gene3D" id="1.25.40.10">
    <property type="entry name" value="Tetratricopeptide repeat domain"/>
    <property type="match status" value="2"/>
</dbReference>
<dbReference type="KEGG" id="fpf:DCC35_18820"/>
<dbReference type="InterPro" id="IPR024983">
    <property type="entry name" value="CHAT_dom"/>
</dbReference>
<dbReference type="AlphaFoldDB" id="A0A4D7JWY3"/>
<feature type="transmembrane region" description="Helical" evidence="2">
    <location>
        <begin position="916"/>
        <end position="934"/>
    </location>
</feature>
<name>A0A4D7JWY3_9BACT</name>
<feature type="repeat" description="TPR" evidence="1">
    <location>
        <begin position="288"/>
        <end position="321"/>
    </location>
</feature>
<evidence type="ECO:0000256" key="1">
    <source>
        <dbReference type="PROSITE-ProRule" id="PRU00339"/>
    </source>
</evidence>